<dbReference type="Gene3D" id="3.40.50.720">
    <property type="entry name" value="NAD(P)-binding Rossmann-like Domain"/>
    <property type="match status" value="1"/>
</dbReference>
<dbReference type="EMBL" id="AP035768">
    <property type="protein sequence ID" value="BFO16763.1"/>
    <property type="molecule type" value="Genomic_DNA"/>
</dbReference>
<proteinExistence type="predicted"/>
<dbReference type="AlphaFoldDB" id="A0AAT9HH01"/>
<protein>
    <recommendedName>
        <fullName evidence="2">SDR family oxidoreductase</fullName>
    </recommendedName>
</protein>
<dbReference type="InterPro" id="IPR002347">
    <property type="entry name" value="SDR_fam"/>
</dbReference>
<evidence type="ECO:0000313" key="1">
    <source>
        <dbReference type="EMBL" id="BFO16763.1"/>
    </source>
</evidence>
<reference evidence="1" key="1">
    <citation type="submission" date="2024-06" db="EMBL/GenBank/DDBJ databases">
        <authorList>
            <consortium name="consrtm"/>
            <person name="Uemura M."/>
            <person name="Terahara T."/>
        </authorList>
    </citation>
    <scope>NUCLEOTIDE SEQUENCE</scope>
    <source>
        <strain evidence="1">KM77-8</strain>
    </source>
</reference>
<evidence type="ECO:0008006" key="2">
    <source>
        <dbReference type="Google" id="ProtNLM"/>
    </source>
</evidence>
<sequence>MHPGPIDTDMNPADGPYAAGQTALTALGRFGTAEEVAETVTHLAGTAYVTGAEVSVDGGTRREPPVATAG</sequence>
<dbReference type="SUPFAM" id="SSF51735">
    <property type="entry name" value="NAD(P)-binding Rossmann-fold domains"/>
    <property type="match status" value="1"/>
</dbReference>
<dbReference type="InterPro" id="IPR036291">
    <property type="entry name" value="NAD(P)-bd_dom_sf"/>
</dbReference>
<name>A0AAT9HH01_9ACTN</name>
<dbReference type="Pfam" id="PF13561">
    <property type="entry name" value="adh_short_C2"/>
    <property type="match status" value="1"/>
</dbReference>
<accession>A0AAT9HH01</accession>
<reference evidence="1" key="2">
    <citation type="submission" date="2024-07" db="EMBL/GenBank/DDBJ databases">
        <title>Streptomyces haneummycinica sp. nov., a new antibiotic-producing actinobacterium isolated from marine sediment.</title>
        <authorList>
            <person name="Uemura M."/>
            <person name="Hamada M."/>
            <person name="Hirano S."/>
            <person name="Kobayashi K."/>
            <person name="Ohshiro T."/>
            <person name="Kobayashi T."/>
            <person name="Terahara T."/>
        </authorList>
    </citation>
    <scope>NUCLEOTIDE SEQUENCE</scope>
    <source>
        <strain evidence="1">KM77-8</strain>
    </source>
</reference>
<organism evidence="1">
    <name type="scientific">Streptomyces haneummycinicus</name>
    <dbReference type="NCBI Taxonomy" id="3074435"/>
    <lineage>
        <taxon>Bacteria</taxon>
        <taxon>Bacillati</taxon>
        <taxon>Actinomycetota</taxon>
        <taxon>Actinomycetes</taxon>
        <taxon>Kitasatosporales</taxon>
        <taxon>Streptomycetaceae</taxon>
        <taxon>Streptomyces</taxon>
    </lineage>
</organism>
<gene>
    <name evidence="1" type="ORF">SHKM778_31510</name>
</gene>